<keyword evidence="4" id="KW-1185">Reference proteome</keyword>
<proteinExistence type="inferred from homology"/>
<evidence type="ECO:0000256" key="2">
    <source>
        <dbReference type="SAM" id="SignalP"/>
    </source>
</evidence>
<reference evidence="3 4" key="1">
    <citation type="journal article" date="2019" name="Emerg. Microbes Infect.">
        <title>Comprehensive subspecies identification of 175 nontuberculous mycobacteria species based on 7547 genomic profiles.</title>
        <authorList>
            <person name="Matsumoto Y."/>
            <person name="Kinjo T."/>
            <person name="Motooka D."/>
            <person name="Nabeya D."/>
            <person name="Jung N."/>
            <person name="Uechi K."/>
            <person name="Horii T."/>
            <person name="Iida T."/>
            <person name="Fujita J."/>
            <person name="Nakamura S."/>
        </authorList>
    </citation>
    <scope>NUCLEOTIDE SEQUENCE [LARGE SCALE GENOMIC DNA]</scope>
    <source>
        <strain evidence="3 4">JCM 12603</strain>
    </source>
</reference>
<comment type="similarity">
    <text evidence="1">Belongs to the Cu-Zn superoxide dismutase family.</text>
</comment>
<evidence type="ECO:0000256" key="1">
    <source>
        <dbReference type="ARBA" id="ARBA00010457"/>
    </source>
</evidence>
<dbReference type="SUPFAM" id="SSF49329">
    <property type="entry name" value="Cu,Zn superoxide dismutase-like"/>
    <property type="match status" value="1"/>
</dbReference>
<dbReference type="Proteomes" id="UP000466785">
    <property type="component" value="Chromosome"/>
</dbReference>
<dbReference type="RefSeq" id="WP_163672182.1">
    <property type="nucleotide sequence ID" value="NZ_AP022570.1"/>
</dbReference>
<feature type="signal peptide" evidence="2">
    <location>
        <begin position="1"/>
        <end position="25"/>
    </location>
</feature>
<dbReference type="AlphaFoldDB" id="A0A6N4V659"/>
<dbReference type="Gene3D" id="2.60.40.200">
    <property type="entry name" value="Superoxide dismutase, copper/zinc binding domain"/>
    <property type="match status" value="1"/>
</dbReference>
<protein>
    <recommendedName>
        <fullName evidence="5">CHRD domain-containing protein</fullName>
    </recommendedName>
</protein>
<dbReference type="KEGG" id="mpof:MPOR_03030"/>
<gene>
    <name evidence="3" type="ORF">MPOR_03030</name>
</gene>
<organism evidence="3 4">
    <name type="scientific">Mycolicibacterium poriferae</name>
    <dbReference type="NCBI Taxonomy" id="39694"/>
    <lineage>
        <taxon>Bacteria</taxon>
        <taxon>Bacillati</taxon>
        <taxon>Actinomycetota</taxon>
        <taxon>Actinomycetes</taxon>
        <taxon>Mycobacteriales</taxon>
        <taxon>Mycobacteriaceae</taxon>
        <taxon>Mycolicibacterium</taxon>
    </lineage>
</organism>
<dbReference type="GO" id="GO:0006801">
    <property type="term" value="P:superoxide metabolic process"/>
    <property type="evidence" value="ECO:0007669"/>
    <property type="project" value="InterPro"/>
</dbReference>
<feature type="chain" id="PRO_5026845151" description="CHRD domain-containing protein" evidence="2">
    <location>
        <begin position="26"/>
        <end position="231"/>
    </location>
</feature>
<dbReference type="InterPro" id="IPR036423">
    <property type="entry name" value="SOD-like_Cu/Zn_dom_sf"/>
</dbReference>
<evidence type="ECO:0000313" key="3">
    <source>
        <dbReference type="EMBL" id="BBX49277.1"/>
    </source>
</evidence>
<dbReference type="EMBL" id="AP022570">
    <property type="protein sequence ID" value="BBX49277.1"/>
    <property type="molecule type" value="Genomic_DNA"/>
</dbReference>
<evidence type="ECO:0008006" key="5">
    <source>
        <dbReference type="Google" id="ProtNLM"/>
    </source>
</evidence>
<accession>A0A6N4V659</accession>
<dbReference type="GO" id="GO:0046872">
    <property type="term" value="F:metal ion binding"/>
    <property type="evidence" value="ECO:0007669"/>
    <property type="project" value="InterPro"/>
</dbReference>
<sequence>MRSKAIFAAAAAAALPLAGAGTATAQEPPPPPAVPTVIPLLPLNGTDVTGTATLTPNPDGSLRVQVNASGMVPNQPHAQHIHGNAEGRDFVCPGPAEDLTKDRNGDGLLSAVDGSAAYGPIFISLTTDGATDSNSALALDRFPVADDTGQVVYDRTLTAEQLPDGTIAHLADLTVVEHGIDVDGNGQYNLDSPIGESEIAQVMNATGVPAEATYPAACGAALGGTPENSGN</sequence>
<evidence type="ECO:0000313" key="4">
    <source>
        <dbReference type="Proteomes" id="UP000466785"/>
    </source>
</evidence>
<name>A0A6N4V659_9MYCO</name>
<keyword evidence="2" id="KW-0732">Signal</keyword>